<dbReference type="Pfam" id="PF22421">
    <property type="entry name" value="SYY_C-terminal"/>
    <property type="match status" value="1"/>
</dbReference>
<dbReference type="EC" id="6.1.1.1" evidence="3"/>
<dbReference type="SMART" id="SM00363">
    <property type="entry name" value="S4"/>
    <property type="match status" value="1"/>
</dbReference>
<evidence type="ECO:0000259" key="2">
    <source>
        <dbReference type="SMART" id="SM00363"/>
    </source>
</evidence>
<protein>
    <submittedName>
        <fullName evidence="3">Tyrosine--tRNA ligase</fullName>
        <ecNumber evidence="3">6.1.1.1</ecNumber>
    </submittedName>
</protein>
<gene>
    <name evidence="3" type="ORF">BUZ61_14770</name>
</gene>
<dbReference type="GO" id="GO:0043039">
    <property type="term" value="P:tRNA aminoacylation"/>
    <property type="evidence" value="ECO:0007669"/>
    <property type="project" value="TreeGrafter"/>
</dbReference>
<dbReference type="SUPFAM" id="SSF55174">
    <property type="entry name" value="Alpha-L RNA-binding motif"/>
    <property type="match status" value="1"/>
</dbReference>
<evidence type="ECO:0000256" key="1">
    <source>
        <dbReference type="PROSITE-ProRule" id="PRU00182"/>
    </source>
</evidence>
<dbReference type="EMBL" id="PZHR01000368">
    <property type="protein sequence ID" value="PTK52381.1"/>
    <property type="molecule type" value="Genomic_DNA"/>
</dbReference>
<reference evidence="3 4" key="1">
    <citation type="journal article" date="2016" name="Front. Microbiol.">
        <title>Comprehensive Phylogenetic Analysis of Bovine Non-aureus Staphylococci Species Based on Whole-Genome Sequencing.</title>
        <authorList>
            <person name="Naushad S."/>
            <person name="Barkema H.W."/>
            <person name="Luby C."/>
            <person name="Condas L.A."/>
            <person name="Nobrega D.B."/>
            <person name="Carson D.A."/>
            <person name="De Buck J."/>
        </authorList>
    </citation>
    <scope>NUCLEOTIDE SEQUENCE [LARGE SCALE GENOMIC DNA]</scope>
    <source>
        <strain evidence="3 4">SNUC 4337</strain>
    </source>
</reference>
<dbReference type="RefSeq" id="WP_275128184.1">
    <property type="nucleotide sequence ID" value="NZ_PZHR01000368.1"/>
</dbReference>
<dbReference type="PROSITE" id="PS50889">
    <property type="entry name" value="S4"/>
    <property type="match status" value="1"/>
</dbReference>
<organism evidence="3 4">
    <name type="scientific">Staphylococcus nepalensis</name>
    <dbReference type="NCBI Taxonomy" id="214473"/>
    <lineage>
        <taxon>Bacteria</taxon>
        <taxon>Bacillati</taxon>
        <taxon>Bacillota</taxon>
        <taxon>Bacilli</taxon>
        <taxon>Bacillales</taxon>
        <taxon>Staphylococcaceae</taxon>
        <taxon>Staphylococcus</taxon>
    </lineage>
</organism>
<evidence type="ECO:0000313" key="4">
    <source>
        <dbReference type="Proteomes" id="UP000240400"/>
    </source>
</evidence>
<comment type="caution">
    <text evidence="3">The sequence shown here is derived from an EMBL/GenBank/DDBJ whole genome shotgun (WGS) entry which is preliminary data.</text>
</comment>
<dbReference type="GO" id="GO:0005829">
    <property type="term" value="C:cytosol"/>
    <property type="evidence" value="ECO:0007669"/>
    <property type="project" value="TreeGrafter"/>
</dbReference>
<dbReference type="GO" id="GO:0003723">
    <property type="term" value="F:RNA binding"/>
    <property type="evidence" value="ECO:0007669"/>
    <property type="project" value="UniProtKB-KW"/>
</dbReference>
<keyword evidence="1" id="KW-0694">RNA-binding</keyword>
<proteinExistence type="predicted"/>
<dbReference type="CDD" id="cd00165">
    <property type="entry name" value="S4"/>
    <property type="match status" value="1"/>
</dbReference>
<dbReference type="AlphaFoldDB" id="A0A2T4S6I7"/>
<dbReference type="InterPro" id="IPR024088">
    <property type="entry name" value="Tyr-tRNA-ligase_bac-type"/>
</dbReference>
<dbReference type="InterPro" id="IPR054608">
    <property type="entry name" value="SYY-like_C"/>
</dbReference>
<dbReference type="GO" id="GO:0004831">
    <property type="term" value="F:tyrosine-tRNA ligase activity"/>
    <property type="evidence" value="ECO:0007669"/>
    <property type="project" value="UniProtKB-EC"/>
</dbReference>
<feature type="non-terminal residue" evidence="3">
    <location>
        <position position="1"/>
    </location>
</feature>
<feature type="domain" description="RNA-binding S4" evidence="2">
    <location>
        <begin position="57"/>
        <end position="119"/>
    </location>
</feature>
<name>A0A2T4S6I7_9STAP</name>
<sequence>KALAENVVSFIHGQAALDDAIRISEALFSGNLKALSSQELREGFKDVPQAAVDHDTTNIVDFIVEAGISSSKRQAREDVSNGAIYINGERQQDLKYEITDEDKIDNEFTIVRRGKKKYFMVKYQ</sequence>
<accession>A0A2T4S6I7</accession>
<evidence type="ECO:0000313" key="3">
    <source>
        <dbReference type="EMBL" id="PTK52381.1"/>
    </source>
</evidence>
<dbReference type="PANTHER" id="PTHR11766">
    <property type="entry name" value="TYROSYL-TRNA SYNTHETASE"/>
    <property type="match status" value="1"/>
</dbReference>
<dbReference type="PANTHER" id="PTHR11766:SF0">
    <property type="entry name" value="TYROSINE--TRNA LIGASE, MITOCHONDRIAL"/>
    <property type="match status" value="1"/>
</dbReference>
<dbReference type="InterPro" id="IPR036986">
    <property type="entry name" value="S4_RNA-bd_sf"/>
</dbReference>
<dbReference type="InterPro" id="IPR002942">
    <property type="entry name" value="S4_RNA-bd"/>
</dbReference>
<dbReference type="Gene3D" id="3.10.290.10">
    <property type="entry name" value="RNA-binding S4 domain"/>
    <property type="match status" value="1"/>
</dbReference>
<dbReference type="Proteomes" id="UP000240400">
    <property type="component" value="Unassembled WGS sequence"/>
</dbReference>
<keyword evidence="3" id="KW-0436">Ligase</keyword>